<organism evidence="2 3">
    <name type="scientific">Microcella frigidaquae</name>
    <dbReference type="NCBI Taxonomy" id="424758"/>
    <lineage>
        <taxon>Bacteria</taxon>
        <taxon>Bacillati</taxon>
        <taxon>Actinomycetota</taxon>
        <taxon>Actinomycetes</taxon>
        <taxon>Micrococcales</taxon>
        <taxon>Microbacteriaceae</taxon>
        <taxon>Microcella</taxon>
    </lineage>
</organism>
<evidence type="ECO:0000256" key="1">
    <source>
        <dbReference type="SAM" id="MobiDB-lite"/>
    </source>
</evidence>
<evidence type="ECO:0000313" key="3">
    <source>
        <dbReference type="Proteomes" id="UP000552883"/>
    </source>
</evidence>
<dbReference type="RefSeq" id="WP_153980956.1">
    <property type="nucleotide sequence ID" value="NZ_BAAANZ010000001.1"/>
</dbReference>
<evidence type="ECO:0000313" key="2">
    <source>
        <dbReference type="EMBL" id="MBB5616890.1"/>
    </source>
</evidence>
<dbReference type="Proteomes" id="UP000552883">
    <property type="component" value="Unassembled WGS sequence"/>
</dbReference>
<name>A0A840X3E1_9MICO</name>
<keyword evidence="3" id="KW-1185">Reference proteome</keyword>
<feature type="compositionally biased region" description="Gly residues" evidence="1">
    <location>
        <begin position="56"/>
        <end position="67"/>
    </location>
</feature>
<accession>A0A840X3E1</accession>
<dbReference type="AlphaFoldDB" id="A0A840X3E1"/>
<reference evidence="2 3" key="1">
    <citation type="submission" date="2020-08" db="EMBL/GenBank/DDBJ databases">
        <title>Sequencing the genomes of 1000 actinobacteria strains.</title>
        <authorList>
            <person name="Klenk H.-P."/>
        </authorList>
    </citation>
    <scope>NUCLEOTIDE SEQUENCE [LARGE SCALE GENOMIC DNA]</scope>
    <source>
        <strain evidence="2 3">DSM 23889</strain>
    </source>
</reference>
<dbReference type="EMBL" id="JACHBS010000001">
    <property type="protein sequence ID" value="MBB5616890.1"/>
    <property type="molecule type" value="Genomic_DNA"/>
</dbReference>
<dbReference type="OrthoDB" id="5115706at2"/>
<gene>
    <name evidence="2" type="ORF">BJ959_000386</name>
</gene>
<proteinExistence type="predicted"/>
<feature type="region of interest" description="Disordered" evidence="1">
    <location>
        <begin position="45"/>
        <end position="70"/>
    </location>
</feature>
<evidence type="ECO:0008006" key="4">
    <source>
        <dbReference type="Google" id="ProtNLM"/>
    </source>
</evidence>
<protein>
    <recommendedName>
        <fullName evidence="4">NADH:ubiquinone oxidoreductase subunit 4 (Chain M)</fullName>
    </recommendedName>
</protein>
<sequence>MRRALLVLSIVVAATLVLAGTVVAGVSIARVLADVYLAQVAAGEGDGAGDDRGTDPGQGGIGGGSADGPGIESDEDFGTVEVYDVMASGELDPPAAGDAADVWGLYVDLVGAEVAGASILQFKVGDAPESDTLAYVVQDRDPQYWILVVNLAIVDEPDLLAATLVHEHAHVFSYAETQFDARPTSCSTFEVAEGCVLSDAYLWAFYEEFWSGYPEHPDLENTDPDIAYDFYLAHEEDFVSDYAATNIGEDFAESFMTYVLEDDWSPRTPTGAKLSFFDRYPELVELRERMRAALGAA</sequence>
<comment type="caution">
    <text evidence="2">The sequence shown here is derived from an EMBL/GenBank/DDBJ whole genome shotgun (WGS) entry which is preliminary data.</text>
</comment>